<feature type="transmembrane region" description="Helical" evidence="1">
    <location>
        <begin position="9"/>
        <end position="28"/>
    </location>
</feature>
<feature type="domain" description="VanZ-like" evidence="2">
    <location>
        <begin position="40"/>
        <end position="127"/>
    </location>
</feature>
<comment type="caution">
    <text evidence="3">The sequence shown here is derived from an EMBL/GenBank/DDBJ whole genome shotgun (WGS) entry which is preliminary data.</text>
</comment>
<evidence type="ECO:0000313" key="4">
    <source>
        <dbReference type="Proteomes" id="UP000252733"/>
    </source>
</evidence>
<proteinExistence type="predicted"/>
<dbReference type="InterPro" id="IPR006976">
    <property type="entry name" value="VanZ-like"/>
</dbReference>
<keyword evidence="1" id="KW-0812">Transmembrane</keyword>
<keyword evidence="1" id="KW-0472">Membrane</keyword>
<feature type="transmembrane region" description="Helical" evidence="1">
    <location>
        <begin position="80"/>
        <end position="101"/>
    </location>
</feature>
<feature type="transmembrane region" description="Helical" evidence="1">
    <location>
        <begin position="48"/>
        <end position="68"/>
    </location>
</feature>
<evidence type="ECO:0000256" key="1">
    <source>
        <dbReference type="SAM" id="Phobius"/>
    </source>
</evidence>
<dbReference type="RefSeq" id="WP_258176606.1">
    <property type="nucleotide sequence ID" value="NZ_PVTS01000003.1"/>
</dbReference>
<dbReference type="PANTHER" id="PTHR28008">
    <property type="entry name" value="DOMAIN PROTEIN, PUTATIVE (AFU_ORTHOLOGUE AFUA_3G10980)-RELATED"/>
    <property type="match status" value="1"/>
</dbReference>
<accession>A0A2T0XRC7</accession>
<dbReference type="AlphaFoldDB" id="A0A2T0XRC7"/>
<dbReference type="PANTHER" id="PTHR28008:SF1">
    <property type="entry name" value="DOMAIN PROTEIN, PUTATIVE (AFU_ORTHOLOGUE AFUA_3G10980)-RELATED"/>
    <property type="match status" value="1"/>
</dbReference>
<dbReference type="Pfam" id="PF04892">
    <property type="entry name" value="VanZ"/>
    <property type="match status" value="1"/>
</dbReference>
<sequence>MNINKTTQLLINYKFTLIIVGIIFFLSLSTSESINKVWFLDFPHSDKIAHMGMYGFLTLVYLMERTAFLRRYQATRKTRWYFVWWIVLIGAILEFIQPLMAGREKEFFDFIANTSGIVMAYIVFFLIKKYYSFNNTFSS</sequence>
<dbReference type="NCBIfam" id="NF037970">
    <property type="entry name" value="vanZ_1"/>
    <property type="match status" value="1"/>
</dbReference>
<evidence type="ECO:0000259" key="2">
    <source>
        <dbReference type="Pfam" id="PF04892"/>
    </source>
</evidence>
<organism evidence="3 4">
    <name type="scientific">Marinilabilia salmonicolor</name>
    <dbReference type="NCBI Taxonomy" id="989"/>
    <lineage>
        <taxon>Bacteria</taxon>
        <taxon>Pseudomonadati</taxon>
        <taxon>Bacteroidota</taxon>
        <taxon>Bacteroidia</taxon>
        <taxon>Marinilabiliales</taxon>
        <taxon>Marinilabiliaceae</taxon>
        <taxon>Marinilabilia</taxon>
    </lineage>
</organism>
<keyword evidence="1" id="KW-1133">Transmembrane helix</keyword>
<dbReference type="Proteomes" id="UP000252733">
    <property type="component" value="Unassembled WGS sequence"/>
</dbReference>
<name>A0A2T0XRC7_9BACT</name>
<reference evidence="3 4" key="1">
    <citation type="submission" date="2018-07" db="EMBL/GenBank/DDBJ databases">
        <title>Freshwater and sediment microbial communities from various areas in North America, analyzing microbe dynamics in response to fracking.</title>
        <authorList>
            <person name="Lamendella R."/>
        </authorList>
    </citation>
    <scope>NUCLEOTIDE SEQUENCE [LARGE SCALE GENOMIC DNA]</scope>
    <source>
        <strain evidence="3 4">160A</strain>
    </source>
</reference>
<evidence type="ECO:0000313" key="3">
    <source>
        <dbReference type="EMBL" id="RCW32000.1"/>
    </source>
</evidence>
<keyword evidence="4" id="KW-1185">Reference proteome</keyword>
<protein>
    <submittedName>
        <fullName evidence="3">VanZ like protein</fullName>
    </submittedName>
</protein>
<gene>
    <name evidence="3" type="ORF">DFO77_11667</name>
</gene>
<dbReference type="EMBL" id="QPIZ01000016">
    <property type="protein sequence ID" value="RCW32000.1"/>
    <property type="molecule type" value="Genomic_DNA"/>
</dbReference>
<feature type="transmembrane region" description="Helical" evidence="1">
    <location>
        <begin position="107"/>
        <end position="127"/>
    </location>
</feature>